<feature type="transmembrane region" description="Helical" evidence="7">
    <location>
        <begin position="353"/>
        <end position="374"/>
    </location>
</feature>
<feature type="transmembrane region" description="Helical" evidence="7">
    <location>
        <begin position="394"/>
        <end position="416"/>
    </location>
</feature>
<evidence type="ECO:0000256" key="5">
    <source>
        <dbReference type="ARBA" id="ARBA00023136"/>
    </source>
</evidence>
<proteinExistence type="predicted"/>
<dbReference type="Pfam" id="PF02653">
    <property type="entry name" value="BPD_transp_2"/>
    <property type="match status" value="1"/>
</dbReference>
<dbReference type="InterPro" id="IPR001851">
    <property type="entry name" value="ABC_transp_permease"/>
</dbReference>
<keyword evidence="9" id="KW-1185">Reference proteome</keyword>
<evidence type="ECO:0000256" key="3">
    <source>
        <dbReference type="ARBA" id="ARBA00022692"/>
    </source>
</evidence>
<comment type="subcellular location">
    <subcellularLocation>
        <location evidence="1">Cell membrane</location>
        <topology evidence="1">Multi-pass membrane protein</topology>
    </subcellularLocation>
</comment>
<dbReference type="PANTHER" id="PTHR47089">
    <property type="entry name" value="ABC TRANSPORTER, PERMEASE PROTEIN"/>
    <property type="match status" value="1"/>
</dbReference>
<evidence type="ECO:0000256" key="1">
    <source>
        <dbReference type="ARBA" id="ARBA00004651"/>
    </source>
</evidence>
<name>A0ABN2N555_9MICO</name>
<dbReference type="PANTHER" id="PTHR47089:SF1">
    <property type="entry name" value="GUANOSINE ABC TRANSPORTER PERMEASE PROTEIN NUPP"/>
    <property type="match status" value="1"/>
</dbReference>
<feature type="transmembrane region" description="Helical" evidence="7">
    <location>
        <begin position="92"/>
        <end position="112"/>
    </location>
</feature>
<feature type="transmembrane region" description="Helical" evidence="7">
    <location>
        <begin position="213"/>
        <end position="232"/>
    </location>
</feature>
<accession>A0ABN2N555</accession>
<evidence type="ECO:0000256" key="6">
    <source>
        <dbReference type="SAM" id="MobiDB-lite"/>
    </source>
</evidence>
<evidence type="ECO:0000256" key="7">
    <source>
        <dbReference type="SAM" id="Phobius"/>
    </source>
</evidence>
<dbReference type="EMBL" id="BAAANL010000001">
    <property type="protein sequence ID" value="GAA1853188.1"/>
    <property type="molecule type" value="Genomic_DNA"/>
</dbReference>
<dbReference type="CDD" id="cd06580">
    <property type="entry name" value="TM_PBP1_transp_TpRbsC_like"/>
    <property type="match status" value="1"/>
</dbReference>
<evidence type="ECO:0000256" key="2">
    <source>
        <dbReference type="ARBA" id="ARBA00022475"/>
    </source>
</evidence>
<keyword evidence="5 7" id="KW-0472">Membrane</keyword>
<evidence type="ECO:0000313" key="8">
    <source>
        <dbReference type="EMBL" id="GAA1853188.1"/>
    </source>
</evidence>
<feature type="region of interest" description="Disordered" evidence="6">
    <location>
        <begin position="1"/>
        <end position="32"/>
    </location>
</feature>
<gene>
    <name evidence="8" type="ORF">GCM10009751_07280</name>
</gene>
<feature type="transmembrane region" description="Helical" evidence="7">
    <location>
        <begin position="266"/>
        <end position="284"/>
    </location>
</feature>
<dbReference type="RefSeq" id="WP_344099589.1">
    <property type="nucleotide sequence ID" value="NZ_BAAANL010000001.1"/>
</dbReference>
<organism evidence="8 9">
    <name type="scientific">Myceligenerans crystallogenes</name>
    <dbReference type="NCBI Taxonomy" id="316335"/>
    <lineage>
        <taxon>Bacteria</taxon>
        <taxon>Bacillati</taxon>
        <taxon>Actinomycetota</taxon>
        <taxon>Actinomycetes</taxon>
        <taxon>Micrococcales</taxon>
        <taxon>Promicromonosporaceae</taxon>
        <taxon>Myceligenerans</taxon>
    </lineage>
</organism>
<evidence type="ECO:0000313" key="9">
    <source>
        <dbReference type="Proteomes" id="UP001501094"/>
    </source>
</evidence>
<keyword evidence="3 7" id="KW-0812">Transmembrane</keyword>
<keyword evidence="2" id="KW-1003">Cell membrane</keyword>
<evidence type="ECO:0000256" key="4">
    <source>
        <dbReference type="ARBA" id="ARBA00022989"/>
    </source>
</evidence>
<feature type="compositionally biased region" description="Basic residues" evidence="6">
    <location>
        <begin position="423"/>
        <end position="435"/>
    </location>
</feature>
<feature type="transmembrane region" description="Helical" evidence="7">
    <location>
        <begin position="183"/>
        <end position="204"/>
    </location>
</feature>
<comment type="caution">
    <text evidence="8">The sequence shown here is derived from an EMBL/GenBank/DDBJ whole genome shotgun (WGS) entry which is preliminary data.</text>
</comment>
<protein>
    <submittedName>
        <fullName evidence="8">ABC transporter permease</fullName>
    </submittedName>
</protein>
<sequence>MNEDSKPGIEPGLAEELEQEKARQAGAPAGPDAADTEAWLAKALQDTMAHPWTTAVGAVLLAVLVGSVMIAFTDEDVTAAAAYFFSRPGDTFAALGDAIGGAYSALFRGAVFNPRAEGFAAQIRPLTETFNYATPLVAAGIGIALAFRAGLLNIGGQGQMLMAAVCAGWVGFGVTGLPAGLHAALAVVAGMAGGAVWAGIAGVLKARTGAHEVIVTIMLNWIAFYLLAYLLATPGLLQAPGSANPKTPPTLPSAQLPPLLGERYSLHWGFVLALAAVVFAWWLLNRSSEGFQYRAVGSNPRAARVAGIDVGWSTVKVMLLSGALVGIAGASQVLGQVTTGFSGDIDAGVGFDALTVALLGGSSPWGVLAAGILFGAFKAGGTAMQASEGVPSDIVLVVQSLIVLFIAAPTLVRAIFRLPDPARRRRPPGRSRKAPKAAGSTVASKGAAA</sequence>
<feature type="transmembrane region" description="Helical" evidence="7">
    <location>
        <begin position="132"/>
        <end position="151"/>
    </location>
</feature>
<feature type="transmembrane region" description="Helical" evidence="7">
    <location>
        <begin position="52"/>
        <end position="72"/>
    </location>
</feature>
<feature type="region of interest" description="Disordered" evidence="6">
    <location>
        <begin position="422"/>
        <end position="449"/>
    </location>
</feature>
<dbReference type="Proteomes" id="UP001501094">
    <property type="component" value="Unassembled WGS sequence"/>
</dbReference>
<keyword evidence="4 7" id="KW-1133">Transmembrane helix</keyword>
<reference evidence="8 9" key="1">
    <citation type="journal article" date="2019" name="Int. J. Syst. Evol. Microbiol.">
        <title>The Global Catalogue of Microorganisms (GCM) 10K type strain sequencing project: providing services to taxonomists for standard genome sequencing and annotation.</title>
        <authorList>
            <consortium name="The Broad Institute Genomics Platform"/>
            <consortium name="The Broad Institute Genome Sequencing Center for Infectious Disease"/>
            <person name="Wu L."/>
            <person name="Ma J."/>
        </authorList>
    </citation>
    <scope>NUCLEOTIDE SEQUENCE [LARGE SCALE GENOMIC DNA]</scope>
    <source>
        <strain evidence="8 9">JCM 14326</strain>
    </source>
</reference>